<gene>
    <name evidence="2" type="ORF">AWB66_06368</name>
</gene>
<dbReference type="EMBL" id="FCNZ02000095">
    <property type="protein sequence ID" value="SAL81070.1"/>
    <property type="molecule type" value="Genomic_DNA"/>
</dbReference>
<evidence type="ECO:0000313" key="2">
    <source>
        <dbReference type="EMBL" id="SAL81070.1"/>
    </source>
</evidence>
<feature type="region of interest" description="Disordered" evidence="1">
    <location>
        <begin position="1"/>
        <end position="30"/>
    </location>
</feature>
<comment type="caution">
    <text evidence="2">The sequence shown here is derived from an EMBL/GenBank/DDBJ whole genome shotgun (WGS) entry which is preliminary data.</text>
</comment>
<dbReference type="Proteomes" id="UP000054717">
    <property type="component" value="Unassembled WGS sequence"/>
</dbReference>
<dbReference type="STRING" id="326475.AWB66_06368"/>
<feature type="compositionally biased region" description="Basic and acidic residues" evidence="1">
    <location>
        <begin position="1"/>
        <end position="19"/>
    </location>
</feature>
<proteinExistence type="predicted"/>
<evidence type="ECO:0000256" key="1">
    <source>
        <dbReference type="SAM" id="MobiDB-lite"/>
    </source>
</evidence>
<sequence length="549" mass="59756">MDQWEEARQKEHEQIEEAVTKNGGNRPAPTVPQHWVRLRIATGTSGGGICALLLARALHYRFKPASAKAGHETWAANPFYSVWVDDIDISHFLENTDLVAQAGGSPPAVAALLNGKILEAIAEKGLKYCPAEDQAPLPCRRYVFNPLPIVVTYTHLTGVPYKVVFRGEAGRSEYFINHADYIRFYADYVGAPTFDPRAAAPDGKHIGRPPLPWTNFAQYALGTSAFPVGLPARIVQRDADNYKYRFVYDPASASYEWLTPDWANFCSLEPGTPPYQFAAVDGGCTDNEPIFLARQVLDGIGGEPAKLTSTETNRAVILVDPFADAPKTSIPADSMTLTSLLAPTLAMFVQSNRFATADLVQFLHPEVYNRLLVTPRRSNPAPGGAAPAFLTGGDALCGAGLGGFLGFMSAEFRHHDFMLGRRNCQAFLAWSLTLDKRNPVFAGPRPAIGVLPPGVTIPEGECPVIPLYGTAANIEPEPAWPNKGSFDAKSLEPALEARAKEMLHRVPGFLKFNEIEELGFAAVRGLLAGKISKKVIEKIESEMKGKALL</sequence>
<dbReference type="AlphaFoldDB" id="A0A158KKI0"/>
<keyword evidence="3" id="KW-1185">Reference proteome</keyword>
<organism evidence="2 3">
    <name type="scientific">Caballeronia telluris</name>
    <dbReference type="NCBI Taxonomy" id="326475"/>
    <lineage>
        <taxon>Bacteria</taxon>
        <taxon>Pseudomonadati</taxon>
        <taxon>Pseudomonadota</taxon>
        <taxon>Betaproteobacteria</taxon>
        <taxon>Burkholderiales</taxon>
        <taxon>Burkholderiaceae</taxon>
        <taxon>Caballeronia</taxon>
    </lineage>
</organism>
<accession>A0A158KKI0</accession>
<evidence type="ECO:0008006" key="4">
    <source>
        <dbReference type="Google" id="ProtNLM"/>
    </source>
</evidence>
<dbReference type="InterPro" id="IPR016035">
    <property type="entry name" value="Acyl_Trfase/lysoPLipase"/>
</dbReference>
<protein>
    <recommendedName>
        <fullName evidence="4">Patatin-like phospholipase</fullName>
    </recommendedName>
</protein>
<name>A0A158KKI0_9BURK</name>
<reference evidence="2" key="1">
    <citation type="submission" date="2016-01" db="EMBL/GenBank/DDBJ databases">
        <authorList>
            <person name="Peeters Charlotte."/>
        </authorList>
    </citation>
    <scope>NUCLEOTIDE SEQUENCE</scope>
    <source>
        <strain evidence="2">LMG 22936</strain>
    </source>
</reference>
<dbReference type="SUPFAM" id="SSF52151">
    <property type="entry name" value="FabD/lysophospholipase-like"/>
    <property type="match status" value="1"/>
</dbReference>
<evidence type="ECO:0000313" key="3">
    <source>
        <dbReference type="Proteomes" id="UP000054717"/>
    </source>
</evidence>